<dbReference type="Proteomes" id="UP001499841">
    <property type="component" value="Unassembled WGS sequence"/>
</dbReference>
<evidence type="ECO:0000256" key="1">
    <source>
        <dbReference type="SAM" id="Phobius"/>
    </source>
</evidence>
<gene>
    <name evidence="2" type="ORF">GCM10022262_08240</name>
</gene>
<evidence type="ECO:0000313" key="2">
    <source>
        <dbReference type="EMBL" id="GAA4286465.1"/>
    </source>
</evidence>
<proteinExistence type="predicted"/>
<name>A0ABP8ERB7_9MICO</name>
<comment type="caution">
    <text evidence="2">The sequence shown here is derived from an EMBL/GenBank/DDBJ whole genome shotgun (WGS) entry which is preliminary data.</text>
</comment>
<sequence length="94" mass="9852">MVQTPEPHTYSLPAAAPYSNHGRTKAAWVLMLGVCLGFLLAGVGLIISNDAIVIASIVITVAAVVSSVIMRGMGLGQPVPRAGDETEKKDWYSA</sequence>
<organism evidence="2 3">
    <name type="scientific">Georgenia daeguensis</name>
    <dbReference type="NCBI Taxonomy" id="908355"/>
    <lineage>
        <taxon>Bacteria</taxon>
        <taxon>Bacillati</taxon>
        <taxon>Actinomycetota</taxon>
        <taxon>Actinomycetes</taxon>
        <taxon>Micrococcales</taxon>
        <taxon>Bogoriellaceae</taxon>
        <taxon>Georgenia</taxon>
    </lineage>
</organism>
<evidence type="ECO:0008006" key="4">
    <source>
        <dbReference type="Google" id="ProtNLM"/>
    </source>
</evidence>
<evidence type="ECO:0000313" key="3">
    <source>
        <dbReference type="Proteomes" id="UP001499841"/>
    </source>
</evidence>
<keyword evidence="3" id="KW-1185">Reference proteome</keyword>
<dbReference type="RefSeq" id="WP_345038002.1">
    <property type="nucleotide sequence ID" value="NZ_BAABBA010000003.1"/>
</dbReference>
<protein>
    <recommendedName>
        <fullName evidence="4">DUF3040 domain-containing protein</fullName>
    </recommendedName>
</protein>
<keyword evidence="1" id="KW-0472">Membrane</keyword>
<dbReference type="NCBIfam" id="NF041681">
    <property type="entry name" value="HGxxPAAW"/>
    <property type="match status" value="1"/>
</dbReference>
<feature type="transmembrane region" description="Helical" evidence="1">
    <location>
        <begin position="26"/>
        <end position="46"/>
    </location>
</feature>
<dbReference type="EMBL" id="BAABBA010000003">
    <property type="protein sequence ID" value="GAA4286465.1"/>
    <property type="molecule type" value="Genomic_DNA"/>
</dbReference>
<keyword evidence="1" id="KW-1133">Transmembrane helix</keyword>
<reference evidence="3" key="1">
    <citation type="journal article" date="2019" name="Int. J. Syst. Evol. Microbiol.">
        <title>The Global Catalogue of Microorganisms (GCM) 10K type strain sequencing project: providing services to taxonomists for standard genome sequencing and annotation.</title>
        <authorList>
            <consortium name="The Broad Institute Genomics Platform"/>
            <consortium name="The Broad Institute Genome Sequencing Center for Infectious Disease"/>
            <person name="Wu L."/>
            <person name="Ma J."/>
        </authorList>
    </citation>
    <scope>NUCLEOTIDE SEQUENCE [LARGE SCALE GENOMIC DNA]</scope>
    <source>
        <strain evidence="3">JCM 17459</strain>
    </source>
</reference>
<feature type="transmembrane region" description="Helical" evidence="1">
    <location>
        <begin position="52"/>
        <end position="70"/>
    </location>
</feature>
<keyword evidence="1" id="KW-0812">Transmembrane</keyword>
<accession>A0ABP8ERB7</accession>